<feature type="domain" description="DUF6534" evidence="2">
    <location>
        <begin position="177"/>
        <end position="266"/>
    </location>
</feature>
<proteinExistence type="predicted"/>
<evidence type="ECO:0000313" key="4">
    <source>
        <dbReference type="Proteomes" id="UP000054018"/>
    </source>
</evidence>
<gene>
    <name evidence="3" type="ORF">PISMIDRAFT_11279</name>
</gene>
<dbReference type="STRING" id="765257.A0A0C9ZKF3"/>
<evidence type="ECO:0000259" key="2">
    <source>
        <dbReference type="Pfam" id="PF20152"/>
    </source>
</evidence>
<keyword evidence="4" id="KW-1185">Reference proteome</keyword>
<protein>
    <recommendedName>
        <fullName evidence="2">DUF6534 domain-containing protein</fullName>
    </recommendedName>
</protein>
<dbReference type="HOGENOM" id="CLU_769686_0_0_1"/>
<dbReference type="AlphaFoldDB" id="A0A0C9ZKF3"/>
<dbReference type="Proteomes" id="UP000054018">
    <property type="component" value="Unassembled WGS sequence"/>
</dbReference>
<keyword evidence="1" id="KW-1133">Transmembrane helix</keyword>
<evidence type="ECO:0000313" key="3">
    <source>
        <dbReference type="EMBL" id="KIK22907.1"/>
    </source>
</evidence>
<feature type="transmembrane region" description="Helical" evidence="1">
    <location>
        <begin position="213"/>
        <end position="233"/>
    </location>
</feature>
<reference evidence="3 4" key="1">
    <citation type="submission" date="2014-04" db="EMBL/GenBank/DDBJ databases">
        <authorList>
            <consortium name="DOE Joint Genome Institute"/>
            <person name="Kuo A."/>
            <person name="Kohler A."/>
            <person name="Costa M.D."/>
            <person name="Nagy L.G."/>
            <person name="Floudas D."/>
            <person name="Copeland A."/>
            <person name="Barry K.W."/>
            <person name="Cichocki N."/>
            <person name="Veneault-Fourrey C."/>
            <person name="LaButti K."/>
            <person name="Lindquist E.A."/>
            <person name="Lipzen A."/>
            <person name="Lundell T."/>
            <person name="Morin E."/>
            <person name="Murat C."/>
            <person name="Sun H."/>
            <person name="Tunlid A."/>
            <person name="Henrissat B."/>
            <person name="Grigoriev I.V."/>
            <person name="Hibbett D.S."/>
            <person name="Martin F."/>
            <person name="Nordberg H.P."/>
            <person name="Cantor M.N."/>
            <person name="Hua S.X."/>
        </authorList>
    </citation>
    <scope>NUCLEOTIDE SEQUENCE [LARGE SCALE GENOMIC DNA]</scope>
    <source>
        <strain evidence="3 4">441</strain>
    </source>
</reference>
<dbReference type="Pfam" id="PF20152">
    <property type="entry name" value="DUF6534"/>
    <property type="match status" value="1"/>
</dbReference>
<name>A0A0C9ZKF3_9AGAM</name>
<keyword evidence="1" id="KW-0812">Transmembrane</keyword>
<feature type="transmembrane region" description="Helical" evidence="1">
    <location>
        <begin position="109"/>
        <end position="128"/>
    </location>
</feature>
<reference evidence="4" key="2">
    <citation type="submission" date="2015-01" db="EMBL/GenBank/DDBJ databases">
        <title>Evolutionary Origins and Diversification of the Mycorrhizal Mutualists.</title>
        <authorList>
            <consortium name="DOE Joint Genome Institute"/>
            <consortium name="Mycorrhizal Genomics Consortium"/>
            <person name="Kohler A."/>
            <person name="Kuo A."/>
            <person name="Nagy L.G."/>
            <person name="Floudas D."/>
            <person name="Copeland A."/>
            <person name="Barry K.W."/>
            <person name="Cichocki N."/>
            <person name="Veneault-Fourrey C."/>
            <person name="LaButti K."/>
            <person name="Lindquist E.A."/>
            <person name="Lipzen A."/>
            <person name="Lundell T."/>
            <person name="Morin E."/>
            <person name="Murat C."/>
            <person name="Riley R."/>
            <person name="Ohm R."/>
            <person name="Sun H."/>
            <person name="Tunlid A."/>
            <person name="Henrissat B."/>
            <person name="Grigoriev I.V."/>
            <person name="Hibbett D.S."/>
            <person name="Martin F."/>
        </authorList>
    </citation>
    <scope>NUCLEOTIDE SEQUENCE [LARGE SCALE GENOMIC DNA]</scope>
    <source>
        <strain evidence="4">441</strain>
    </source>
</reference>
<dbReference type="InterPro" id="IPR045339">
    <property type="entry name" value="DUF6534"/>
</dbReference>
<sequence length="360" mass="39285">MHMEFRAAECVGSNDYPATARTSVVHLREMLYEYDGTLHVGGRFSGFKDLMNGGFLHCVTMLRGYNSTPDRNVRFNAMGLRVLFGHTAASAVGRALTPSSTVPRNPFNMGIPGGFGFALIGGLLSAMVRNRFENFFHYDTYSNQEAGSAVAILVNNALDSASETKFYTSTPATFAVVLAEVLITVSLCILLYDSGSCSPFPRTKRLLKALIVYAVNRCLLTLIVTVAEVIVVADANCPVSLTMALEFIVGKLYANSLLASLNVREHLRSQDSIREPDLRSNAICLANLPRFPDMRTSRDGTKGVHECEVAVRVDIATEQVSDKTSGSICDVRLPRAGFVPELFQSPREGSVQITFSFSLV</sequence>
<accession>A0A0C9ZKF3</accession>
<feature type="transmembrane region" description="Helical" evidence="1">
    <location>
        <begin position="172"/>
        <end position="192"/>
    </location>
</feature>
<evidence type="ECO:0000256" key="1">
    <source>
        <dbReference type="SAM" id="Phobius"/>
    </source>
</evidence>
<keyword evidence="1" id="KW-0472">Membrane</keyword>
<dbReference type="EMBL" id="KN833733">
    <property type="protein sequence ID" value="KIK22907.1"/>
    <property type="molecule type" value="Genomic_DNA"/>
</dbReference>
<organism evidence="3 4">
    <name type="scientific">Pisolithus microcarpus 441</name>
    <dbReference type="NCBI Taxonomy" id="765257"/>
    <lineage>
        <taxon>Eukaryota</taxon>
        <taxon>Fungi</taxon>
        <taxon>Dikarya</taxon>
        <taxon>Basidiomycota</taxon>
        <taxon>Agaricomycotina</taxon>
        <taxon>Agaricomycetes</taxon>
        <taxon>Agaricomycetidae</taxon>
        <taxon>Boletales</taxon>
        <taxon>Sclerodermatineae</taxon>
        <taxon>Pisolithaceae</taxon>
        <taxon>Pisolithus</taxon>
    </lineage>
</organism>